<evidence type="ECO:0000313" key="9">
    <source>
        <dbReference type="Proteomes" id="UP000027466"/>
    </source>
</evidence>
<evidence type="ECO:0000256" key="4">
    <source>
        <dbReference type="SAM" id="MobiDB-lite"/>
    </source>
</evidence>
<evidence type="ECO:0000256" key="3">
    <source>
        <dbReference type="ARBA" id="ARBA00023002"/>
    </source>
</evidence>
<dbReference type="InterPro" id="IPR011047">
    <property type="entry name" value="Quinoprotein_ADH-like_sf"/>
</dbReference>
<proteinExistence type="inferred from homology"/>
<name>A0A069PSA2_9BURK</name>
<evidence type="ECO:0000313" key="8">
    <source>
        <dbReference type="EMBL" id="KDR42754.1"/>
    </source>
</evidence>
<dbReference type="Pfam" id="PF13360">
    <property type="entry name" value="PQQ_2"/>
    <property type="match status" value="1"/>
</dbReference>
<organism evidence="8 9">
    <name type="scientific">Caballeronia glathei</name>
    <dbReference type="NCBI Taxonomy" id="60547"/>
    <lineage>
        <taxon>Bacteria</taxon>
        <taxon>Pseudomonadati</taxon>
        <taxon>Pseudomonadota</taxon>
        <taxon>Betaproteobacteria</taxon>
        <taxon>Burkholderiales</taxon>
        <taxon>Burkholderiaceae</taxon>
        <taxon>Caballeronia</taxon>
    </lineage>
</organism>
<keyword evidence="5" id="KW-0732">Signal</keyword>
<dbReference type="InterPro" id="IPR015943">
    <property type="entry name" value="WD40/YVTN_repeat-like_dom_sf"/>
</dbReference>
<dbReference type="AlphaFoldDB" id="A0A069PSA2"/>
<dbReference type="GO" id="GO:0016491">
    <property type="term" value="F:oxidoreductase activity"/>
    <property type="evidence" value="ECO:0007669"/>
    <property type="project" value="UniProtKB-KW"/>
</dbReference>
<dbReference type="Gene3D" id="2.140.10.10">
    <property type="entry name" value="Quinoprotein alcohol dehydrogenase-like superfamily"/>
    <property type="match status" value="1"/>
</dbReference>
<dbReference type="RefSeq" id="WP_035938571.1">
    <property type="nucleotide sequence ID" value="NZ_CCNS02000118.1"/>
</dbReference>
<comment type="caution">
    <text evidence="8">The sequence shown here is derived from an EMBL/GenBank/DDBJ whole genome shotgun (WGS) entry which is preliminary data.</text>
</comment>
<dbReference type="EMBL" id="JFHC01000013">
    <property type="protein sequence ID" value="KDR42754.1"/>
    <property type="molecule type" value="Genomic_DNA"/>
</dbReference>
<dbReference type="SUPFAM" id="SSF50998">
    <property type="entry name" value="Quinoprotein alcohol dehydrogenase-like"/>
    <property type="match status" value="2"/>
</dbReference>
<feature type="region of interest" description="Disordered" evidence="4">
    <location>
        <begin position="32"/>
        <end position="71"/>
    </location>
</feature>
<dbReference type="PANTHER" id="PTHR32303:SF10">
    <property type="entry name" value="OUTER MEMBRANE PROTEIN ASSEMBLY FACTOR BAMB"/>
    <property type="match status" value="1"/>
</dbReference>
<dbReference type="Pfam" id="PF01011">
    <property type="entry name" value="PQQ"/>
    <property type="match status" value="1"/>
</dbReference>
<reference evidence="8 9" key="1">
    <citation type="submission" date="2014-03" db="EMBL/GenBank/DDBJ databases">
        <title>Draft Genome Sequences of Four Burkholderia Strains.</title>
        <authorList>
            <person name="Liu X.Y."/>
            <person name="Li C.X."/>
            <person name="Xu J.H."/>
        </authorList>
    </citation>
    <scope>NUCLEOTIDE SEQUENCE [LARGE SCALE GENOMIC DNA]</scope>
    <source>
        <strain evidence="8 9">DSM 50014</strain>
    </source>
</reference>
<dbReference type="Proteomes" id="UP000027466">
    <property type="component" value="Unassembled WGS sequence"/>
</dbReference>
<evidence type="ECO:0000259" key="6">
    <source>
        <dbReference type="Pfam" id="PF01011"/>
    </source>
</evidence>
<dbReference type="STRING" id="60547.GCA_000751215_05900"/>
<accession>A0A069PSA2</accession>
<comment type="cofactor">
    <cofactor evidence="1">
        <name>pyrroloquinoline quinone</name>
        <dbReference type="ChEBI" id="CHEBI:58442"/>
    </cofactor>
</comment>
<protein>
    <submittedName>
        <fullName evidence="8">Pyrrolo-quinoline quinone</fullName>
    </submittedName>
</protein>
<evidence type="ECO:0000259" key="7">
    <source>
        <dbReference type="Pfam" id="PF13360"/>
    </source>
</evidence>
<dbReference type="PANTHER" id="PTHR32303">
    <property type="entry name" value="QUINOPROTEIN ALCOHOL DEHYDROGENASE (CYTOCHROME C)"/>
    <property type="match status" value="1"/>
</dbReference>
<dbReference type="Gene3D" id="2.130.10.10">
    <property type="entry name" value="YVTN repeat-like/Quinoprotein amine dehydrogenase"/>
    <property type="match status" value="1"/>
</dbReference>
<sequence>MHKTPSAQHAAALLLAAVLAMSAPVCADAQSTAPTAHTQSRSHDADATHDGVGPRTDPPFRASRKQSARTAATIPGASALTVATDWPTFGMNNQRIGYNPLETVLGVGNVSQMRAHWSTDIGGPISTQPTLATGILINDVPTDVVYAATWLGRTVALDAATGAIIWSVQAPTVQTDCSDFDASNGLLGTIGTPALDRATNRLYMVTADGFLHALDLSTGADLMQPVQLMDPENTPPRTFVYGGPTLDGTDIYLTTASRCDLRPYHGQVIRVSTTSGEILQRWYPTGATGPDGGGIWGPGGVSITPRGASVYTATGNSFSEPENLPYGEHVVKLTRSLEVQAANSPAPPSGNDVDFGATPLLFQTNSCPPMLAAIQKGGMLYIYNRNTLESGPTNSFSLGRGGFNGIPAFDPNLNQIYVSTGLVTNGLVALSVRSDCSVAIAWNLLVSGSSISPSIPPVAANDVVYYVSGVASEVVAVDARSGQLLWSTNQLPDADRVTGGIFASPTVVNGQLFVAGFDHKIHAYGL</sequence>
<feature type="domain" description="Pyrrolo-quinoline quinone repeat" evidence="7">
    <location>
        <begin position="441"/>
        <end position="519"/>
    </location>
</feature>
<dbReference type="InterPro" id="IPR002372">
    <property type="entry name" value="PQQ_rpt_dom"/>
</dbReference>
<evidence type="ECO:0000256" key="5">
    <source>
        <dbReference type="SAM" id="SignalP"/>
    </source>
</evidence>
<comment type="similarity">
    <text evidence="2">Belongs to the bacterial PQQ dehydrogenase family.</text>
</comment>
<keyword evidence="3" id="KW-0560">Oxidoreductase</keyword>
<feature type="signal peptide" evidence="5">
    <location>
        <begin position="1"/>
        <end position="27"/>
    </location>
</feature>
<feature type="chain" id="PRO_5007372399" evidence="5">
    <location>
        <begin position="28"/>
        <end position="526"/>
    </location>
</feature>
<gene>
    <name evidence="8" type="ORF">BG61_06300</name>
</gene>
<feature type="domain" description="Pyrrolo-quinoline quinone repeat" evidence="6">
    <location>
        <begin position="86"/>
        <end position="220"/>
    </location>
</feature>
<evidence type="ECO:0000256" key="2">
    <source>
        <dbReference type="ARBA" id="ARBA00008156"/>
    </source>
</evidence>
<evidence type="ECO:0000256" key="1">
    <source>
        <dbReference type="ARBA" id="ARBA00001931"/>
    </source>
</evidence>
<dbReference type="InterPro" id="IPR018391">
    <property type="entry name" value="PQQ_b-propeller_rpt"/>
</dbReference>
<dbReference type="SMART" id="SM00564">
    <property type="entry name" value="PQQ"/>
    <property type="match status" value="3"/>
</dbReference>
<keyword evidence="9" id="KW-1185">Reference proteome</keyword>